<organism evidence="2 3">
    <name type="scientific">Labeo rohita</name>
    <name type="common">Indian major carp</name>
    <name type="synonym">Cyprinus rohita</name>
    <dbReference type="NCBI Taxonomy" id="84645"/>
    <lineage>
        <taxon>Eukaryota</taxon>
        <taxon>Metazoa</taxon>
        <taxon>Chordata</taxon>
        <taxon>Craniata</taxon>
        <taxon>Vertebrata</taxon>
        <taxon>Euteleostomi</taxon>
        <taxon>Actinopterygii</taxon>
        <taxon>Neopterygii</taxon>
        <taxon>Teleostei</taxon>
        <taxon>Ostariophysi</taxon>
        <taxon>Cypriniformes</taxon>
        <taxon>Cyprinidae</taxon>
        <taxon>Labeoninae</taxon>
        <taxon>Labeonini</taxon>
        <taxon>Labeo</taxon>
    </lineage>
</organism>
<dbReference type="Gene3D" id="1.10.167.10">
    <property type="entry name" value="Regulator of G-protein Signalling 4, domain 2"/>
    <property type="match status" value="2"/>
</dbReference>
<dbReference type="Pfam" id="PF00615">
    <property type="entry name" value="RGS"/>
    <property type="match status" value="2"/>
</dbReference>
<proteinExistence type="predicted"/>
<evidence type="ECO:0000313" key="3">
    <source>
        <dbReference type="Proteomes" id="UP000830375"/>
    </source>
</evidence>
<dbReference type="SUPFAM" id="SSF48097">
    <property type="entry name" value="Regulator of G-protein signaling, RGS"/>
    <property type="match status" value="2"/>
</dbReference>
<dbReference type="PANTHER" id="PTHR10845">
    <property type="entry name" value="REGULATOR OF G PROTEIN SIGNALING"/>
    <property type="match status" value="1"/>
</dbReference>
<protein>
    <submittedName>
        <fullName evidence="2">Regulator of G-protein signaling 17</fullName>
    </submittedName>
</protein>
<name>A0ABQ8MAI7_LABRO</name>
<dbReference type="PRINTS" id="PR01301">
    <property type="entry name" value="RGSPROTEIN"/>
</dbReference>
<feature type="domain" description="RGS" evidence="1">
    <location>
        <begin position="207"/>
        <end position="323"/>
    </location>
</feature>
<dbReference type="Proteomes" id="UP000830375">
    <property type="component" value="Unassembled WGS sequence"/>
</dbReference>
<evidence type="ECO:0000313" key="2">
    <source>
        <dbReference type="EMBL" id="KAI2659596.1"/>
    </source>
</evidence>
<dbReference type="InterPro" id="IPR044926">
    <property type="entry name" value="RGS_subdomain_2"/>
</dbReference>
<feature type="domain" description="RGS" evidence="1">
    <location>
        <begin position="412"/>
        <end position="528"/>
    </location>
</feature>
<reference evidence="2 3" key="1">
    <citation type="submission" date="2022-01" db="EMBL/GenBank/DDBJ databases">
        <title>A high-quality chromosome-level genome assembly of rohu carp, Labeo rohita.</title>
        <authorList>
            <person name="Arick M.A. II"/>
            <person name="Hsu C.-Y."/>
            <person name="Magbanua Z."/>
            <person name="Pechanova O."/>
            <person name="Grover C."/>
            <person name="Miller E."/>
            <person name="Thrash A."/>
            <person name="Ezzel L."/>
            <person name="Alam S."/>
            <person name="Benzie J."/>
            <person name="Hamilton M."/>
            <person name="Karsi A."/>
            <person name="Lawrence M.L."/>
            <person name="Peterson D.G."/>
        </authorList>
    </citation>
    <scope>NUCLEOTIDE SEQUENCE [LARGE SCALE GENOMIC DNA]</scope>
    <source>
        <strain evidence="3">BAU-BD-2019</strain>
        <tissue evidence="2">Blood</tissue>
    </source>
</reference>
<dbReference type="PROSITE" id="PS50132">
    <property type="entry name" value="RGS"/>
    <property type="match status" value="2"/>
</dbReference>
<dbReference type="EMBL" id="JACTAM010000010">
    <property type="protein sequence ID" value="KAI2659596.1"/>
    <property type="molecule type" value="Genomic_DNA"/>
</dbReference>
<sequence>MITSTAQQLSLRRSITNKPISSLSPPRQSIDIIPGKCNLAQVNGSSQQSLKAKHPTVVELIFSAASVVSEPSKLEQVWSQCMSMAESKSWSQILRSSNVFRASRSPGPVLLRHMLNVTRIVGVAKIRLRSRDVFIGWVTCSLNGSLSLCNPQSVSEVEMWKRKQRRVGNSQESGQPKPSTSFIWCEHGGCCTCLWDADKKLISGSQHFEVILRCPVARDVFKEFLQSEYSEENLMFWIACEDLKNETDPSTIAEKARKIYEDYISVSSLKEVNLDSQIRNDISQSLEEPSSMMYEEAQHQIYNLMRRDSFPRFLKSSLYRDLLNSKNQTKIRLRSRDVFIGWVTCSLNGSLSLCNPQSVSEVEMWKRKQRRVGNSQESGQPKPSTSFIWCEHGGCCTRLWNADKKLISGSQHFEVILRCPVARDVFKEFLQSEYSEENLMFWIACEDLKNETDPSTIAEKARKIYEDYISVSSLKEINLDSQIRNDISQSLEEPSSMMYEEAQHQIYNLMRRDSFPRFLKSSLYRDLLNSKNQSASTMI</sequence>
<gene>
    <name evidence="2" type="ORF">H4Q32_022080</name>
</gene>
<accession>A0ABQ8MAI7</accession>
<dbReference type="InterPro" id="IPR036305">
    <property type="entry name" value="RGS_sf"/>
</dbReference>
<keyword evidence="3" id="KW-1185">Reference proteome</keyword>
<dbReference type="SMART" id="SM00315">
    <property type="entry name" value="RGS"/>
    <property type="match status" value="2"/>
</dbReference>
<comment type="caution">
    <text evidence="2">The sequence shown here is derived from an EMBL/GenBank/DDBJ whole genome shotgun (WGS) entry which is preliminary data.</text>
</comment>
<dbReference type="PANTHER" id="PTHR10845:SF196">
    <property type="entry name" value="REGULATOR OF G-PROTEIN SIGNALING 17"/>
    <property type="match status" value="1"/>
</dbReference>
<dbReference type="InterPro" id="IPR016137">
    <property type="entry name" value="RGS"/>
</dbReference>
<evidence type="ECO:0000259" key="1">
    <source>
        <dbReference type="PROSITE" id="PS50132"/>
    </source>
</evidence>